<organism evidence="1">
    <name type="scientific">Arundo donax</name>
    <name type="common">Giant reed</name>
    <name type="synonym">Donax arundinaceus</name>
    <dbReference type="NCBI Taxonomy" id="35708"/>
    <lineage>
        <taxon>Eukaryota</taxon>
        <taxon>Viridiplantae</taxon>
        <taxon>Streptophyta</taxon>
        <taxon>Embryophyta</taxon>
        <taxon>Tracheophyta</taxon>
        <taxon>Spermatophyta</taxon>
        <taxon>Magnoliopsida</taxon>
        <taxon>Liliopsida</taxon>
        <taxon>Poales</taxon>
        <taxon>Poaceae</taxon>
        <taxon>PACMAD clade</taxon>
        <taxon>Arundinoideae</taxon>
        <taxon>Arundineae</taxon>
        <taxon>Arundo</taxon>
    </lineage>
</organism>
<accession>A0A0A9DUF2</accession>
<name>A0A0A9DUF2_ARUDO</name>
<dbReference type="AlphaFoldDB" id="A0A0A9DUF2"/>
<proteinExistence type="predicted"/>
<reference evidence="1" key="1">
    <citation type="submission" date="2014-09" db="EMBL/GenBank/DDBJ databases">
        <authorList>
            <person name="Magalhaes I.L.F."/>
            <person name="Oliveira U."/>
            <person name="Santos F.R."/>
            <person name="Vidigal T.H.D.A."/>
            <person name="Brescovit A.D."/>
            <person name="Santos A.J."/>
        </authorList>
    </citation>
    <scope>NUCLEOTIDE SEQUENCE</scope>
    <source>
        <tissue evidence="1">Shoot tissue taken approximately 20 cm above the soil surface</tissue>
    </source>
</reference>
<dbReference type="EMBL" id="GBRH01210493">
    <property type="protein sequence ID" value="JAD87402.1"/>
    <property type="molecule type" value="Transcribed_RNA"/>
</dbReference>
<reference evidence="1" key="2">
    <citation type="journal article" date="2015" name="Data Brief">
        <title>Shoot transcriptome of the giant reed, Arundo donax.</title>
        <authorList>
            <person name="Barrero R.A."/>
            <person name="Guerrero F.D."/>
            <person name="Moolhuijzen P."/>
            <person name="Goolsby J.A."/>
            <person name="Tidwell J."/>
            <person name="Bellgard S.E."/>
            <person name="Bellgard M.I."/>
        </authorList>
    </citation>
    <scope>NUCLEOTIDE SEQUENCE</scope>
    <source>
        <tissue evidence="1">Shoot tissue taken approximately 20 cm above the soil surface</tissue>
    </source>
</reference>
<protein>
    <submittedName>
        <fullName evidence="1">Uncharacterized protein</fullName>
    </submittedName>
</protein>
<sequence>MTVKTHVSFETPSRCKCFFYPVDSQHLTGYSTKAMDKCL</sequence>
<evidence type="ECO:0000313" key="1">
    <source>
        <dbReference type="EMBL" id="JAD87402.1"/>
    </source>
</evidence>